<organism evidence="4 5">
    <name type="scientific">Hypsibius exemplaris</name>
    <name type="common">Freshwater tardigrade</name>
    <dbReference type="NCBI Taxonomy" id="2072580"/>
    <lineage>
        <taxon>Eukaryota</taxon>
        <taxon>Metazoa</taxon>
        <taxon>Ecdysozoa</taxon>
        <taxon>Tardigrada</taxon>
        <taxon>Eutardigrada</taxon>
        <taxon>Parachela</taxon>
        <taxon>Hypsibioidea</taxon>
        <taxon>Hypsibiidae</taxon>
        <taxon>Hypsibius</taxon>
    </lineage>
</organism>
<sequence length="558" mass="64460">MKAWWQTLSPERLRHLYIAVLGGLTVITVMWMSSVGVLTRPHIMLAEAMGYPFFTRNTTHNRKRFSLSSLIDPDYETYMLNAVEEDDDDQQVVDPLTLEQKLERINDLGPNGVKFDISAVSHHQIINLTIQRLQLRVTDRLSRAGQYAIRLNQTTPITNDSLYVSHVIIDGGLGNWMFMVGSMFGVAQTNHRRPSLLKDYWAEKDFEAFSVEKKNRTNLLGSDSEALFQSSIIGEMAAGKFTPAMANLTAAKGPRNVTLAGYLQSWRYFDLYRDDVRSLFTFSREVFRSSLRAIEQQLTVYLKRTDEGKGKIEEQLSPILRTDERDGNVKEQLLQQEGTRKTNARNAEELLMPNRTKEWNGTIAEQLTTQKGTKERSRNIWEQLFSLNQGEQTTGKIKERFPTLKLKRTDRTNGQVKEQLPTLIGIHVRRGDITTEGQMKHGHRPATEEYLLRAALHFERTQSQVVFIVISNDIPYCRQLFKEPNFLFMENNAEAIDIAILSLMDRIILSVGTYGWWGAYLSDAKEVYYFRDWPRRGSDMQRLFNVEEFFLPSWTPFE</sequence>
<dbReference type="GO" id="GO:0032580">
    <property type="term" value="C:Golgi cisterna membrane"/>
    <property type="evidence" value="ECO:0007669"/>
    <property type="project" value="UniProtKB-SubCell"/>
</dbReference>
<dbReference type="EC" id="2.4.1.-" evidence="3"/>
<accession>A0A1W0WN83</accession>
<dbReference type="PANTHER" id="PTHR11927:SF9">
    <property type="entry name" value="L-FUCOSYLTRANSFERASE"/>
    <property type="match status" value="1"/>
</dbReference>
<keyword evidence="1 3" id="KW-0328">Glycosyltransferase</keyword>
<comment type="similarity">
    <text evidence="3">Belongs to the glycosyltransferase 11 family.</text>
</comment>
<keyword evidence="3" id="KW-1133">Transmembrane helix</keyword>
<keyword evidence="3" id="KW-0472">Membrane</keyword>
<dbReference type="OrthoDB" id="3226at2759"/>
<dbReference type="Proteomes" id="UP000192578">
    <property type="component" value="Unassembled WGS sequence"/>
</dbReference>
<dbReference type="UniPathway" id="UPA00378"/>
<evidence type="ECO:0000256" key="3">
    <source>
        <dbReference type="RuleBase" id="RU363129"/>
    </source>
</evidence>
<evidence type="ECO:0000256" key="1">
    <source>
        <dbReference type="ARBA" id="ARBA00022676"/>
    </source>
</evidence>
<keyword evidence="2 3" id="KW-0808">Transferase</keyword>
<keyword evidence="3" id="KW-0325">Glycoprotein</keyword>
<keyword evidence="3" id="KW-0812">Transmembrane</keyword>
<feature type="transmembrane region" description="Helical" evidence="3">
    <location>
        <begin position="16"/>
        <end position="39"/>
    </location>
</feature>
<dbReference type="GO" id="GO:0005975">
    <property type="term" value="P:carbohydrate metabolic process"/>
    <property type="evidence" value="ECO:0007669"/>
    <property type="project" value="InterPro"/>
</dbReference>
<dbReference type="EMBL" id="MTYJ01000071">
    <property type="protein sequence ID" value="OQV16658.1"/>
    <property type="molecule type" value="Genomic_DNA"/>
</dbReference>
<keyword evidence="3" id="KW-0333">Golgi apparatus</keyword>
<dbReference type="InterPro" id="IPR002516">
    <property type="entry name" value="Glyco_trans_11"/>
</dbReference>
<evidence type="ECO:0000256" key="2">
    <source>
        <dbReference type="ARBA" id="ARBA00022679"/>
    </source>
</evidence>
<evidence type="ECO:0000313" key="5">
    <source>
        <dbReference type="Proteomes" id="UP000192578"/>
    </source>
</evidence>
<keyword evidence="5" id="KW-1185">Reference proteome</keyword>
<name>A0A1W0WN83_HYPEX</name>
<evidence type="ECO:0000313" key="4">
    <source>
        <dbReference type="EMBL" id="OQV16658.1"/>
    </source>
</evidence>
<dbReference type="CDD" id="cd11301">
    <property type="entry name" value="Fut1_Fut2_like"/>
    <property type="match status" value="1"/>
</dbReference>
<reference evidence="5" key="1">
    <citation type="submission" date="2017-01" db="EMBL/GenBank/DDBJ databases">
        <title>Comparative genomics of anhydrobiosis in the tardigrade Hypsibius dujardini.</title>
        <authorList>
            <person name="Yoshida Y."/>
            <person name="Koutsovoulos G."/>
            <person name="Laetsch D."/>
            <person name="Stevens L."/>
            <person name="Kumar S."/>
            <person name="Horikawa D."/>
            <person name="Ishino K."/>
            <person name="Komine S."/>
            <person name="Tomita M."/>
            <person name="Blaxter M."/>
            <person name="Arakawa K."/>
        </authorList>
    </citation>
    <scope>NUCLEOTIDE SEQUENCE [LARGE SCALE GENOMIC DNA]</scope>
    <source>
        <strain evidence="5">Z151</strain>
    </source>
</reference>
<gene>
    <name evidence="4" type="ORF">BV898_09170</name>
</gene>
<dbReference type="GO" id="GO:0008107">
    <property type="term" value="F:galactoside 2-alpha-L-fucosyltransferase activity"/>
    <property type="evidence" value="ECO:0007669"/>
    <property type="project" value="InterPro"/>
</dbReference>
<dbReference type="AlphaFoldDB" id="A0A1W0WN83"/>
<comment type="subcellular location">
    <subcellularLocation>
        <location evidence="3">Golgi apparatus</location>
        <location evidence="3">Golgi stack membrane</location>
        <topology evidence="3">Single-pass type II membrane protein</topology>
    </subcellularLocation>
</comment>
<dbReference type="PANTHER" id="PTHR11927">
    <property type="entry name" value="GALACTOSIDE 2-L-FUCOSYLTRANSFERASE"/>
    <property type="match status" value="1"/>
</dbReference>
<comment type="pathway">
    <text evidence="3">Protein modification; protein glycosylation.</text>
</comment>
<dbReference type="Pfam" id="PF01531">
    <property type="entry name" value="Glyco_transf_11"/>
    <property type="match status" value="1"/>
</dbReference>
<protein>
    <recommendedName>
        <fullName evidence="3">L-Fucosyltransferase</fullName>
        <ecNumber evidence="3">2.4.1.-</ecNumber>
    </recommendedName>
</protein>
<comment type="caution">
    <text evidence="4">The sequence shown here is derived from an EMBL/GenBank/DDBJ whole genome shotgun (WGS) entry which is preliminary data.</text>
</comment>
<keyword evidence="3" id="KW-0735">Signal-anchor</keyword>
<proteinExistence type="inferred from homology"/>